<dbReference type="RefSeq" id="WP_272092265.1">
    <property type="nucleotide sequence ID" value="NZ_JAQNDL010000005.1"/>
</dbReference>
<dbReference type="SUPFAM" id="SSF51735">
    <property type="entry name" value="NAD(P)-binding Rossmann-fold domains"/>
    <property type="match status" value="1"/>
</dbReference>
<keyword evidence="5" id="KW-1185">Reference proteome</keyword>
<evidence type="ECO:0000256" key="1">
    <source>
        <dbReference type="ARBA" id="ARBA00006382"/>
    </source>
</evidence>
<dbReference type="PANTHER" id="PTHR11606:SF13">
    <property type="entry name" value="GLUTAMATE DEHYDROGENASE 1, MITOCHONDRIAL"/>
    <property type="match status" value="1"/>
</dbReference>
<protein>
    <submittedName>
        <fullName evidence="4">Glu/Leu/Phe/Val dehydrogenase dimerization domain-containing protein</fullName>
    </submittedName>
</protein>
<evidence type="ECO:0000313" key="5">
    <source>
        <dbReference type="Proteomes" id="UP001221686"/>
    </source>
</evidence>
<comment type="similarity">
    <text evidence="1">Belongs to the Glu/Leu/Phe/Val dehydrogenases family.</text>
</comment>
<dbReference type="SMART" id="SM00839">
    <property type="entry name" value="ELFV_dehydrog"/>
    <property type="match status" value="1"/>
</dbReference>
<name>A0ABT5ECW1_9BACT</name>
<dbReference type="Gene3D" id="3.40.50.720">
    <property type="entry name" value="NAD(P)-binding Rossmann-like Domain"/>
    <property type="match status" value="1"/>
</dbReference>
<dbReference type="Pfam" id="PF02812">
    <property type="entry name" value="ELFV_dehydrog_N"/>
    <property type="match status" value="1"/>
</dbReference>
<dbReference type="SUPFAM" id="SSF53223">
    <property type="entry name" value="Aminoacid dehydrogenase-like, N-terminal domain"/>
    <property type="match status" value="1"/>
</dbReference>
<evidence type="ECO:0000256" key="2">
    <source>
        <dbReference type="ARBA" id="ARBA00023002"/>
    </source>
</evidence>
<dbReference type="InterPro" id="IPR006097">
    <property type="entry name" value="Glu/Leu/Phe/Val/Trp_DH_dimer"/>
</dbReference>
<feature type="domain" description="Glutamate/phenylalanine/leucine/valine/L-tryptophan dehydrogenase C-terminal" evidence="3">
    <location>
        <begin position="174"/>
        <end position="382"/>
    </location>
</feature>
<dbReference type="Proteomes" id="UP001221686">
    <property type="component" value="Unassembled WGS sequence"/>
</dbReference>
<organism evidence="4 5">
    <name type="scientific">Nannocystis bainbridge</name>
    <dbReference type="NCBI Taxonomy" id="2995303"/>
    <lineage>
        <taxon>Bacteria</taxon>
        <taxon>Pseudomonadati</taxon>
        <taxon>Myxococcota</taxon>
        <taxon>Polyangia</taxon>
        <taxon>Nannocystales</taxon>
        <taxon>Nannocystaceae</taxon>
        <taxon>Nannocystis</taxon>
    </lineage>
</organism>
<reference evidence="4 5" key="1">
    <citation type="submission" date="2022-11" db="EMBL/GenBank/DDBJ databases">
        <title>Minimal conservation of predation-associated metabolite biosynthetic gene clusters underscores biosynthetic potential of Myxococcota including descriptions for ten novel species: Archangium lansinium sp. nov., Myxococcus landrumus sp. nov., Nannocystis bai.</title>
        <authorList>
            <person name="Ahearne A."/>
            <person name="Stevens C."/>
            <person name="Dowd S."/>
        </authorList>
    </citation>
    <scope>NUCLEOTIDE SEQUENCE [LARGE SCALE GENOMIC DNA]</scope>
    <source>
        <strain evidence="4 5">BB15-2</strain>
    </source>
</reference>
<evidence type="ECO:0000313" key="4">
    <source>
        <dbReference type="EMBL" id="MDC0723719.1"/>
    </source>
</evidence>
<dbReference type="InterPro" id="IPR006096">
    <property type="entry name" value="Glu/Leu/Phe/Val/Trp_DH_C"/>
</dbReference>
<evidence type="ECO:0000259" key="3">
    <source>
        <dbReference type="SMART" id="SM00839"/>
    </source>
</evidence>
<comment type="caution">
    <text evidence="4">The sequence shown here is derived from an EMBL/GenBank/DDBJ whole genome shotgun (WGS) entry which is preliminary data.</text>
</comment>
<keyword evidence="2" id="KW-0560">Oxidoreductase</keyword>
<sequence>MATRRALRYDARPGGGTVALLKIEYRDPIEPVSGLLVIDRLVDGVCAGGLRIAADVEADEIAALARNMTRKQAAYALPVGGAKAGLRMAPDHPARGEVLRRFLSTVAPLIERSWSVGPDLNTTMAELQRAAGDVGLPCLKLAVGRSRGLADREFLRRYAMLDGAIDGWSVHALRAPAAVRAATLALARALGRSSGLRVAIQGAGAMGGGAAYLLDRIGCRVVAWADDLRCLVDEGGLDVATLLAGRREGRLPAVPGEARPSAEILHVPCDLLILAAVSRAVAVDAVPRLGCAGVVEAANLALAPDVADALHAAGVLVIPDLLASAGGSLAVEALYAGDPSGPADVLAHVERRVAARVEHVLADSRTTGRSPRALLEEALDGR</sequence>
<gene>
    <name evidence="4" type="ORF">POL25_42945</name>
</gene>
<accession>A0ABT5ECW1</accession>
<dbReference type="Gene3D" id="3.40.50.10860">
    <property type="entry name" value="Leucine Dehydrogenase, chain A, domain 1"/>
    <property type="match status" value="1"/>
</dbReference>
<dbReference type="InterPro" id="IPR036291">
    <property type="entry name" value="NAD(P)-bd_dom_sf"/>
</dbReference>
<dbReference type="EMBL" id="JAQNDL010000005">
    <property type="protein sequence ID" value="MDC0723719.1"/>
    <property type="molecule type" value="Genomic_DNA"/>
</dbReference>
<proteinExistence type="inferred from homology"/>
<dbReference type="PANTHER" id="PTHR11606">
    <property type="entry name" value="GLUTAMATE DEHYDROGENASE"/>
    <property type="match status" value="1"/>
</dbReference>
<dbReference type="Pfam" id="PF00208">
    <property type="entry name" value="ELFV_dehydrog"/>
    <property type="match status" value="1"/>
</dbReference>
<dbReference type="InterPro" id="IPR046346">
    <property type="entry name" value="Aminoacid_DH-like_N_sf"/>
</dbReference>